<dbReference type="PANTHER" id="PTHR31286:SF180">
    <property type="entry name" value="OS10G0362600 PROTEIN"/>
    <property type="match status" value="1"/>
</dbReference>
<evidence type="ECO:0000313" key="4">
    <source>
        <dbReference type="Proteomes" id="UP000187406"/>
    </source>
</evidence>
<comment type="caution">
    <text evidence="3">The sequence shown here is derived from an EMBL/GenBank/DDBJ whole genome shotgun (WGS) entry which is preliminary data.</text>
</comment>
<feature type="domain" description="DUF4283" evidence="2">
    <location>
        <begin position="31"/>
        <end position="111"/>
    </location>
</feature>
<reference evidence="4" key="1">
    <citation type="submission" date="2016-04" db="EMBL/GenBank/DDBJ databases">
        <title>Cephalotus genome sequencing.</title>
        <authorList>
            <person name="Fukushima K."/>
            <person name="Hasebe M."/>
            <person name="Fang X."/>
        </authorList>
    </citation>
    <scope>NUCLEOTIDE SEQUENCE [LARGE SCALE GENOMIC DNA]</scope>
    <source>
        <strain evidence="4">cv. St1</strain>
    </source>
</reference>
<feature type="compositionally biased region" description="Basic residues" evidence="1">
    <location>
        <begin position="392"/>
        <end position="402"/>
    </location>
</feature>
<dbReference type="EMBL" id="BDDD01004524">
    <property type="protein sequence ID" value="GAV87804.1"/>
    <property type="molecule type" value="Genomic_DNA"/>
</dbReference>
<protein>
    <submittedName>
        <fullName evidence="3">DUF4283 domain-containing protein</fullName>
    </submittedName>
</protein>
<feature type="region of interest" description="Disordered" evidence="1">
    <location>
        <begin position="389"/>
        <end position="412"/>
    </location>
</feature>
<dbReference type="InterPro" id="IPR040256">
    <property type="entry name" value="At4g02000-like"/>
</dbReference>
<dbReference type="InterPro" id="IPR025558">
    <property type="entry name" value="DUF4283"/>
</dbReference>
<feature type="compositionally biased region" description="Basic and acidic residues" evidence="1">
    <location>
        <begin position="403"/>
        <end position="412"/>
    </location>
</feature>
<gene>
    <name evidence="3" type="ORF">CFOL_v3_31230</name>
</gene>
<dbReference type="OrthoDB" id="1110902at2759"/>
<evidence type="ECO:0000313" key="3">
    <source>
        <dbReference type="EMBL" id="GAV87804.1"/>
    </source>
</evidence>
<evidence type="ECO:0000256" key="1">
    <source>
        <dbReference type="SAM" id="MobiDB-lite"/>
    </source>
</evidence>
<dbReference type="Pfam" id="PF14111">
    <property type="entry name" value="DUF4283"/>
    <property type="match status" value="1"/>
</dbReference>
<name>A0A1Q3D5U4_CEPFO</name>
<evidence type="ECO:0000259" key="2">
    <source>
        <dbReference type="Pfam" id="PF14111"/>
    </source>
</evidence>
<dbReference type="AlphaFoldDB" id="A0A1Q3D5U4"/>
<dbReference type="PANTHER" id="PTHR31286">
    <property type="entry name" value="GLYCINE-RICH CELL WALL STRUCTURAL PROTEIN 1.8-LIKE"/>
    <property type="match status" value="1"/>
</dbReference>
<organism evidence="3 4">
    <name type="scientific">Cephalotus follicularis</name>
    <name type="common">Albany pitcher plant</name>
    <dbReference type="NCBI Taxonomy" id="3775"/>
    <lineage>
        <taxon>Eukaryota</taxon>
        <taxon>Viridiplantae</taxon>
        <taxon>Streptophyta</taxon>
        <taxon>Embryophyta</taxon>
        <taxon>Tracheophyta</taxon>
        <taxon>Spermatophyta</taxon>
        <taxon>Magnoliopsida</taxon>
        <taxon>eudicotyledons</taxon>
        <taxon>Gunneridae</taxon>
        <taxon>Pentapetalae</taxon>
        <taxon>rosids</taxon>
        <taxon>fabids</taxon>
        <taxon>Oxalidales</taxon>
        <taxon>Cephalotaceae</taxon>
        <taxon>Cephalotus</taxon>
    </lineage>
</organism>
<sequence>MDGRLSFHEPKVVNGVCVVEPPNEVFELGVKEWSNALVGYFVGKRIPFKIVKEHLEKKWRKWGGVNVITGDNESFLFKFDNSAARDLVISNTPWEVWGTYLALRQWEEGMSLRKDSFSSIPVWVKLSNVPFELWTKPGISYVASAIGVPLCMNAATTTSNRLSFARVCIEMKASSSFPTSYKVRRRNGTLIDVMVQYAWKPSACSVCKVFDHSSKQCHLVAKKDLTSRQGGIGLHGVPAMLGGPTPESQGADVSKRQGVDYVATPCEDIPLAPEEVCASLVGAVVGNASQEDGATKNLGVGDLENALGIETPQEEDGVNIPQAVAVAGPIEPFEVRVHPTSFCPVQDGCNLQVGKGKDPITPLKQVPEAVLLSPDTASLDPNIMIRNFVGSGKRRKKKRDSSRKKEEGLTTP</sequence>
<dbReference type="InParanoid" id="A0A1Q3D5U4"/>
<accession>A0A1Q3D5U4</accession>
<proteinExistence type="predicted"/>
<keyword evidence="4" id="KW-1185">Reference proteome</keyword>
<dbReference type="Proteomes" id="UP000187406">
    <property type="component" value="Unassembled WGS sequence"/>
</dbReference>